<dbReference type="GO" id="GO:0006307">
    <property type="term" value="P:DNA alkylation repair"/>
    <property type="evidence" value="ECO:0007669"/>
    <property type="project" value="TreeGrafter"/>
</dbReference>
<dbReference type="Gene3D" id="1.10.1670.40">
    <property type="match status" value="1"/>
</dbReference>
<dbReference type="GO" id="GO:0032131">
    <property type="term" value="F:alkylated DNA binding"/>
    <property type="evidence" value="ECO:0007669"/>
    <property type="project" value="TreeGrafter"/>
</dbReference>
<name>A0A2M8LCC0_9BACT</name>
<evidence type="ECO:0000313" key="9">
    <source>
        <dbReference type="Proteomes" id="UP000228700"/>
    </source>
</evidence>
<dbReference type="FunFam" id="1.10.340.30:FF:000004">
    <property type="entry name" value="DNA-3-methyladenine glycosylase II"/>
    <property type="match status" value="1"/>
</dbReference>
<feature type="domain" description="HhH-GPD" evidence="7">
    <location>
        <begin position="63"/>
        <end position="211"/>
    </location>
</feature>
<accession>A0A2M8LCC0</accession>
<dbReference type="Gene3D" id="1.10.340.30">
    <property type="entry name" value="Hypothetical protein, domain 2"/>
    <property type="match status" value="1"/>
</dbReference>
<dbReference type="AlphaFoldDB" id="A0A2M8LCC0"/>
<dbReference type="InterPro" id="IPR051912">
    <property type="entry name" value="Alkylbase_DNA_Glycosylase/TA"/>
</dbReference>
<reference evidence="9" key="1">
    <citation type="submission" date="2017-09" db="EMBL/GenBank/DDBJ databases">
        <title>Depth-based differentiation of microbial function through sediment-hosted aquifers and enrichment of novel symbionts in the deep terrestrial subsurface.</title>
        <authorList>
            <person name="Probst A.J."/>
            <person name="Ladd B."/>
            <person name="Jarett J.K."/>
            <person name="Geller-Mcgrath D.E."/>
            <person name="Sieber C.M.K."/>
            <person name="Emerson J.B."/>
            <person name="Anantharaman K."/>
            <person name="Thomas B.C."/>
            <person name="Malmstrom R."/>
            <person name="Stieglmeier M."/>
            <person name="Klingl A."/>
            <person name="Woyke T."/>
            <person name="Ryan C.M."/>
            <person name="Banfield J.F."/>
        </authorList>
    </citation>
    <scope>NUCLEOTIDE SEQUENCE [LARGE SCALE GENOMIC DNA]</scope>
</reference>
<gene>
    <name evidence="8" type="ORF">COV01_02040</name>
</gene>
<dbReference type="GO" id="GO:0032993">
    <property type="term" value="C:protein-DNA complex"/>
    <property type="evidence" value="ECO:0007669"/>
    <property type="project" value="TreeGrafter"/>
</dbReference>
<dbReference type="InterPro" id="IPR011257">
    <property type="entry name" value="DNA_glycosylase"/>
</dbReference>
<dbReference type="EC" id="3.2.2.21" evidence="3"/>
<protein>
    <recommendedName>
        <fullName evidence="3">DNA-3-methyladenine glycosylase II</fullName>
        <ecNumber evidence="3">3.2.2.21</ecNumber>
    </recommendedName>
</protein>
<comment type="caution">
    <text evidence="8">The sequence shown here is derived from an EMBL/GenBank/DDBJ whole genome shotgun (WGS) entry which is preliminary data.</text>
</comment>
<evidence type="ECO:0000259" key="7">
    <source>
        <dbReference type="SMART" id="SM00478"/>
    </source>
</evidence>
<dbReference type="GO" id="GO:0043916">
    <property type="term" value="F:DNA-7-methylguanine glycosylase activity"/>
    <property type="evidence" value="ECO:0007669"/>
    <property type="project" value="TreeGrafter"/>
</dbReference>
<dbReference type="PANTHER" id="PTHR43003:SF5">
    <property type="entry name" value="DNA-3-METHYLADENINE GLYCOSYLASE"/>
    <property type="match status" value="1"/>
</dbReference>
<dbReference type="SMART" id="SM00478">
    <property type="entry name" value="ENDO3c"/>
    <property type="match status" value="1"/>
</dbReference>
<dbReference type="SUPFAM" id="SSF48150">
    <property type="entry name" value="DNA-glycosylase"/>
    <property type="match status" value="1"/>
</dbReference>
<evidence type="ECO:0000256" key="1">
    <source>
        <dbReference type="ARBA" id="ARBA00000086"/>
    </source>
</evidence>
<feature type="domain" description="Helix-hairpin-helix DNA-binding motif class 1" evidence="6">
    <location>
        <begin position="135"/>
        <end position="154"/>
    </location>
</feature>
<evidence type="ECO:0000259" key="6">
    <source>
        <dbReference type="SMART" id="SM00278"/>
    </source>
</evidence>
<dbReference type="GO" id="GO:0006285">
    <property type="term" value="P:base-excision repair, AP site formation"/>
    <property type="evidence" value="ECO:0007669"/>
    <property type="project" value="TreeGrafter"/>
</dbReference>
<evidence type="ECO:0000256" key="4">
    <source>
        <dbReference type="ARBA" id="ARBA00022763"/>
    </source>
</evidence>
<keyword evidence="4" id="KW-0227">DNA damage</keyword>
<sequence length="224" mass="25317">MYSKAKLHFKKTDKRLYRASLRFDIPDIKHSEDLFRDIVWTIIGQQLSGKAADTIFARFNKLLTDKLTTRAMGTIVKTMVPIAPDRILKLSDAEMRSVGLSGARARAIRNFSEHVMRGDLKLEDLKNLDEASVVAELTRVKGIGPWTAEMILMFSLGRTDVFSAGDLGLMKGLRELYSLRSLPDAKKVEKLSKAWSPYRTYAARVLWRVADAKKATSGRKRPSK</sequence>
<dbReference type="Pfam" id="PF00730">
    <property type="entry name" value="HhH-GPD"/>
    <property type="match status" value="1"/>
</dbReference>
<dbReference type="SMART" id="SM00278">
    <property type="entry name" value="HhH1"/>
    <property type="match status" value="1"/>
</dbReference>
<comment type="similarity">
    <text evidence="2">Belongs to the alkylbase DNA glycosidase AlkA family.</text>
</comment>
<comment type="catalytic activity">
    <reaction evidence="1">
        <text>Hydrolysis of alkylated DNA, releasing 3-methyladenine, 3-methylguanine, 7-methylguanine and 7-methyladenine.</text>
        <dbReference type="EC" id="3.2.2.21"/>
    </reaction>
</comment>
<dbReference type="InterPro" id="IPR003583">
    <property type="entry name" value="Hlx-hairpin-Hlx_DNA-bd_motif"/>
</dbReference>
<evidence type="ECO:0000256" key="3">
    <source>
        <dbReference type="ARBA" id="ARBA00012000"/>
    </source>
</evidence>
<dbReference type="GO" id="GO:0005737">
    <property type="term" value="C:cytoplasm"/>
    <property type="evidence" value="ECO:0007669"/>
    <property type="project" value="TreeGrafter"/>
</dbReference>
<dbReference type="InterPro" id="IPR003265">
    <property type="entry name" value="HhH-GPD_domain"/>
</dbReference>
<evidence type="ECO:0000256" key="5">
    <source>
        <dbReference type="ARBA" id="ARBA00023204"/>
    </source>
</evidence>
<dbReference type="EMBL" id="PFEQ01000009">
    <property type="protein sequence ID" value="PJE74255.1"/>
    <property type="molecule type" value="Genomic_DNA"/>
</dbReference>
<organism evidence="8 9">
    <name type="scientific">Candidatus Taylorbacteria bacterium CG10_big_fil_rev_8_21_14_0_10_41_48</name>
    <dbReference type="NCBI Taxonomy" id="1975024"/>
    <lineage>
        <taxon>Bacteria</taxon>
        <taxon>Candidatus Tayloriibacteriota</taxon>
    </lineage>
</organism>
<dbReference type="PANTHER" id="PTHR43003">
    <property type="entry name" value="DNA-3-METHYLADENINE GLYCOSYLASE"/>
    <property type="match status" value="1"/>
</dbReference>
<proteinExistence type="inferred from homology"/>
<keyword evidence="5" id="KW-0234">DNA repair</keyword>
<evidence type="ECO:0000256" key="2">
    <source>
        <dbReference type="ARBA" id="ARBA00010817"/>
    </source>
</evidence>
<dbReference type="CDD" id="cd00056">
    <property type="entry name" value="ENDO3c"/>
    <property type="match status" value="1"/>
</dbReference>
<dbReference type="Proteomes" id="UP000228700">
    <property type="component" value="Unassembled WGS sequence"/>
</dbReference>
<evidence type="ECO:0000313" key="8">
    <source>
        <dbReference type="EMBL" id="PJE74255.1"/>
    </source>
</evidence>
<dbReference type="GO" id="GO:0008725">
    <property type="term" value="F:DNA-3-methyladenine glycosylase activity"/>
    <property type="evidence" value="ECO:0007669"/>
    <property type="project" value="TreeGrafter"/>
</dbReference>